<proteinExistence type="predicted"/>
<reference evidence="1 2" key="1">
    <citation type="submission" date="2018-11" db="EMBL/GenBank/DDBJ databases">
        <title>Microbial catabolism of amino acid.</title>
        <authorList>
            <person name="Hibi M."/>
            <person name="Ogawa J."/>
        </authorList>
    </citation>
    <scope>NUCLEOTIDE SEQUENCE [LARGE SCALE GENOMIC DNA]</scope>
    <source>
        <strain evidence="1 2">C31-06</strain>
    </source>
</reference>
<accession>A0A402CCG1</accession>
<organism evidence="1 2">
    <name type="scientific">Rhodococcus wratislaviensis</name>
    <name type="common">Tsukamurella wratislaviensis</name>
    <dbReference type="NCBI Taxonomy" id="44752"/>
    <lineage>
        <taxon>Bacteria</taxon>
        <taxon>Bacillati</taxon>
        <taxon>Actinomycetota</taxon>
        <taxon>Actinomycetes</taxon>
        <taxon>Mycobacteriales</taxon>
        <taxon>Nocardiaceae</taxon>
        <taxon>Rhodococcus</taxon>
    </lineage>
</organism>
<dbReference type="EMBL" id="BHYM01000041">
    <property type="protein sequence ID" value="GCE41177.1"/>
    <property type="molecule type" value="Genomic_DNA"/>
</dbReference>
<dbReference type="AlphaFoldDB" id="A0A402CCG1"/>
<gene>
    <name evidence="1" type="ORF">Rhow_004836</name>
</gene>
<sequence length="52" mass="5773">MSAAIPERRDVHDRADAAMYACSLTRSPESKLCTGHIQILLHNFDFRGGSLI</sequence>
<evidence type="ECO:0000313" key="1">
    <source>
        <dbReference type="EMBL" id="GCE41177.1"/>
    </source>
</evidence>
<name>A0A402CCG1_RHOWR</name>
<comment type="caution">
    <text evidence="1">The sequence shown here is derived from an EMBL/GenBank/DDBJ whole genome shotgun (WGS) entry which is preliminary data.</text>
</comment>
<dbReference type="Proteomes" id="UP000287519">
    <property type="component" value="Unassembled WGS sequence"/>
</dbReference>
<evidence type="ECO:0000313" key="2">
    <source>
        <dbReference type="Proteomes" id="UP000287519"/>
    </source>
</evidence>
<protein>
    <submittedName>
        <fullName evidence="1">Uncharacterized protein</fullName>
    </submittedName>
</protein>
<keyword evidence="2" id="KW-1185">Reference proteome</keyword>